<dbReference type="PROSITE" id="PS51409">
    <property type="entry name" value="ARGINASE_2"/>
    <property type="match status" value="1"/>
</dbReference>
<dbReference type="GO" id="GO:0016787">
    <property type="term" value="F:hydrolase activity"/>
    <property type="evidence" value="ECO:0007669"/>
    <property type="project" value="UniProtKB-KW"/>
</dbReference>
<accession>A0ABQ8G7P4</accession>
<keyword evidence="6" id="KW-1185">Reference proteome</keyword>
<comment type="similarity">
    <text evidence="3">Belongs to the arginase family.</text>
</comment>
<dbReference type="PANTHER" id="PTHR11358:SF26">
    <property type="entry name" value="GUANIDINO ACID HYDROLASE, MITOCHONDRIAL"/>
    <property type="match status" value="1"/>
</dbReference>
<evidence type="ECO:0000256" key="4">
    <source>
        <dbReference type="SAM" id="SignalP"/>
    </source>
</evidence>
<dbReference type="Gene3D" id="3.40.800.10">
    <property type="entry name" value="Ureohydrolase domain"/>
    <property type="match status" value="2"/>
</dbReference>
<evidence type="ECO:0000256" key="2">
    <source>
        <dbReference type="ARBA" id="ARBA00022801"/>
    </source>
</evidence>
<feature type="signal peptide" evidence="4">
    <location>
        <begin position="1"/>
        <end position="25"/>
    </location>
</feature>
<dbReference type="PANTHER" id="PTHR11358">
    <property type="entry name" value="ARGINASE/AGMATINASE"/>
    <property type="match status" value="1"/>
</dbReference>
<dbReference type="InterPro" id="IPR006035">
    <property type="entry name" value="Ureohydrolase"/>
</dbReference>
<proteinExistence type="inferred from homology"/>
<evidence type="ECO:0000256" key="1">
    <source>
        <dbReference type="ARBA" id="ARBA00022723"/>
    </source>
</evidence>
<protein>
    <submittedName>
        <fullName evidence="5">Arginase/agmatinase/formimionoglutamate hydrolase</fullName>
    </submittedName>
</protein>
<dbReference type="InterPro" id="IPR023696">
    <property type="entry name" value="Ureohydrolase_dom_sf"/>
</dbReference>
<comment type="caution">
    <text evidence="5">The sequence shown here is derived from an EMBL/GenBank/DDBJ whole genome shotgun (WGS) entry which is preliminary data.</text>
</comment>
<organism evidence="5 6">
    <name type="scientific">Macrophomina phaseolina</name>
    <dbReference type="NCBI Taxonomy" id="35725"/>
    <lineage>
        <taxon>Eukaryota</taxon>
        <taxon>Fungi</taxon>
        <taxon>Dikarya</taxon>
        <taxon>Ascomycota</taxon>
        <taxon>Pezizomycotina</taxon>
        <taxon>Dothideomycetes</taxon>
        <taxon>Dothideomycetes incertae sedis</taxon>
        <taxon>Botryosphaeriales</taxon>
        <taxon>Botryosphaeriaceae</taxon>
        <taxon>Macrophomina</taxon>
    </lineage>
</organism>
<dbReference type="Proteomes" id="UP000774617">
    <property type="component" value="Unassembled WGS sequence"/>
</dbReference>
<evidence type="ECO:0000256" key="3">
    <source>
        <dbReference type="PROSITE-ProRule" id="PRU00742"/>
    </source>
</evidence>
<dbReference type="Pfam" id="PF00491">
    <property type="entry name" value="Arginase"/>
    <property type="match status" value="2"/>
</dbReference>
<reference evidence="5 6" key="1">
    <citation type="journal article" date="2021" name="Nat. Commun.">
        <title>Genetic determinants of endophytism in the Arabidopsis root mycobiome.</title>
        <authorList>
            <person name="Mesny F."/>
            <person name="Miyauchi S."/>
            <person name="Thiergart T."/>
            <person name="Pickel B."/>
            <person name="Atanasova L."/>
            <person name="Karlsson M."/>
            <person name="Huettel B."/>
            <person name="Barry K.W."/>
            <person name="Haridas S."/>
            <person name="Chen C."/>
            <person name="Bauer D."/>
            <person name="Andreopoulos W."/>
            <person name="Pangilinan J."/>
            <person name="LaButti K."/>
            <person name="Riley R."/>
            <person name="Lipzen A."/>
            <person name="Clum A."/>
            <person name="Drula E."/>
            <person name="Henrissat B."/>
            <person name="Kohler A."/>
            <person name="Grigoriev I.V."/>
            <person name="Martin F.M."/>
            <person name="Hacquard S."/>
        </authorList>
    </citation>
    <scope>NUCLEOTIDE SEQUENCE [LARGE SCALE GENOMIC DNA]</scope>
    <source>
        <strain evidence="5 6">MPI-SDFR-AT-0080</strain>
    </source>
</reference>
<keyword evidence="1" id="KW-0479">Metal-binding</keyword>
<gene>
    <name evidence="5" type="ORF">B0J12DRAFT_760098</name>
</gene>
<feature type="chain" id="PRO_5046892590" evidence="4">
    <location>
        <begin position="26"/>
        <end position="335"/>
    </location>
</feature>
<dbReference type="EMBL" id="JAGTJR010000020">
    <property type="protein sequence ID" value="KAH7044668.1"/>
    <property type="molecule type" value="Genomic_DNA"/>
</dbReference>
<sequence>MFRLMSIRALLMLVPLPGTAPVGFGQEFEFRLWPFSGIRPFSYLPNACCRSDLDACFGIAVVGSPFDSATSYGPGNHFRQPGARLGPRAVRAASARHVPAHGFNVATGNNPYQSWAALHDCGDIAASPFMRPTLAVYSLTSGLTSILDRPSTAAGAVRQCQHPHAIAIGGEHLVTLPALRALHAAARSNASNSSEQQRIDQPTLNHIDAHLDTLRPAAYPPGADPEEALGFLHVPVDATDEGAGMRGAVRRIADAGVGSTAASGGGAKRQVYLSIDMEVLDPAFAPGMGAPKAGGCPSGFTAFAAASVVYEILSLTTKSVEGEVGMQGAAAFKEL</sequence>
<keyword evidence="2 5" id="KW-0378">Hydrolase</keyword>
<dbReference type="SUPFAM" id="SSF52768">
    <property type="entry name" value="Arginase/deacetylase"/>
    <property type="match status" value="1"/>
</dbReference>
<name>A0ABQ8G7P4_9PEZI</name>
<evidence type="ECO:0000313" key="5">
    <source>
        <dbReference type="EMBL" id="KAH7044668.1"/>
    </source>
</evidence>
<keyword evidence="4" id="KW-0732">Signal</keyword>
<evidence type="ECO:0000313" key="6">
    <source>
        <dbReference type="Proteomes" id="UP000774617"/>
    </source>
</evidence>